<dbReference type="PROSITE" id="PS50931">
    <property type="entry name" value="HTH_LYSR"/>
    <property type="match status" value="1"/>
</dbReference>
<keyword evidence="3 6" id="KW-0238">DNA-binding</keyword>
<reference evidence="6 7" key="1">
    <citation type="submission" date="2021-03" db="EMBL/GenBank/DDBJ databases">
        <title>Genomic Encyclopedia of Type Strains, Phase IV (KMG-IV): sequencing the most valuable type-strain genomes for metagenomic binning, comparative biology and taxonomic classification.</title>
        <authorList>
            <person name="Goeker M."/>
        </authorList>
    </citation>
    <scope>NUCLEOTIDE SEQUENCE [LARGE SCALE GENOMIC DNA]</scope>
    <source>
        <strain evidence="6 7">DSM 21600</strain>
    </source>
</reference>
<evidence type="ECO:0000256" key="1">
    <source>
        <dbReference type="ARBA" id="ARBA00009437"/>
    </source>
</evidence>
<dbReference type="GO" id="GO:0003677">
    <property type="term" value="F:DNA binding"/>
    <property type="evidence" value="ECO:0007669"/>
    <property type="project" value="UniProtKB-KW"/>
</dbReference>
<dbReference type="InterPro" id="IPR036390">
    <property type="entry name" value="WH_DNA-bd_sf"/>
</dbReference>
<organism evidence="6 7">
    <name type="scientific">Rhizobium halophytocola</name>
    <dbReference type="NCBI Taxonomy" id="735519"/>
    <lineage>
        <taxon>Bacteria</taxon>
        <taxon>Pseudomonadati</taxon>
        <taxon>Pseudomonadota</taxon>
        <taxon>Alphaproteobacteria</taxon>
        <taxon>Hyphomicrobiales</taxon>
        <taxon>Rhizobiaceae</taxon>
        <taxon>Rhizobium/Agrobacterium group</taxon>
        <taxon>Rhizobium</taxon>
    </lineage>
</organism>
<comment type="caution">
    <text evidence="6">The sequence shown here is derived from an EMBL/GenBank/DDBJ whole genome shotgun (WGS) entry which is preliminary data.</text>
</comment>
<evidence type="ECO:0000256" key="4">
    <source>
        <dbReference type="ARBA" id="ARBA00023163"/>
    </source>
</evidence>
<keyword evidence="4" id="KW-0804">Transcription</keyword>
<dbReference type="Gene3D" id="1.10.10.10">
    <property type="entry name" value="Winged helix-like DNA-binding domain superfamily/Winged helix DNA-binding domain"/>
    <property type="match status" value="1"/>
</dbReference>
<evidence type="ECO:0000256" key="3">
    <source>
        <dbReference type="ARBA" id="ARBA00023125"/>
    </source>
</evidence>
<sequence length="313" mass="34121">MAGRNRRLQHKTAGIEEFLRVAEALSFSRAAESLGQASSATSKSVAKLEARLGVRLFHRTTRSVKLTEEGALLYARASRWAEELEEMQSVFLQDPEELGGVIRLEMPASLGRALVLPVLGRFLSAHPKLKIEVRMNDHHVNLVAEGVDLALRVGQLSNDDLVAKPLGVLRQGTYACPNCLSTFGRPGVPNDLLSHRLISLVPPSGRHRPMVYCIEGNDIAIDTRGAVATFTNGEAMVDAAIAGIGITQAPEIYARQAVRSGALIQVLTGQDAPGNPVQLVYPSRRRLPRRVRALKDFMVDTLLGESALCQDRH</sequence>
<dbReference type="InterPro" id="IPR036388">
    <property type="entry name" value="WH-like_DNA-bd_sf"/>
</dbReference>
<dbReference type="PANTHER" id="PTHR30537">
    <property type="entry name" value="HTH-TYPE TRANSCRIPTIONAL REGULATOR"/>
    <property type="match status" value="1"/>
</dbReference>
<accession>A0ABS4E4N5</accession>
<proteinExistence type="inferred from homology"/>
<dbReference type="InterPro" id="IPR005119">
    <property type="entry name" value="LysR_subst-bd"/>
</dbReference>
<dbReference type="PANTHER" id="PTHR30537:SF72">
    <property type="entry name" value="LYSR FAMILY TRANSCRIPTIONAL REGULATOR"/>
    <property type="match status" value="1"/>
</dbReference>
<dbReference type="RefSeq" id="WP_209948099.1">
    <property type="nucleotide sequence ID" value="NZ_JAGGJU010000013.1"/>
</dbReference>
<evidence type="ECO:0000259" key="5">
    <source>
        <dbReference type="PROSITE" id="PS50931"/>
    </source>
</evidence>
<keyword evidence="7" id="KW-1185">Reference proteome</keyword>
<dbReference type="CDD" id="cd08422">
    <property type="entry name" value="PBP2_CrgA_like"/>
    <property type="match status" value="1"/>
</dbReference>
<evidence type="ECO:0000313" key="7">
    <source>
        <dbReference type="Proteomes" id="UP000759443"/>
    </source>
</evidence>
<dbReference type="EMBL" id="JAGGJU010000013">
    <property type="protein sequence ID" value="MBP1852883.1"/>
    <property type="molecule type" value="Genomic_DNA"/>
</dbReference>
<comment type="similarity">
    <text evidence="1">Belongs to the LysR transcriptional regulatory family.</text>
</comment>
<dbReference type="SUPFAM" id="SSF46785">
    <property type="entry name" value="Winged helix' DNA-binding domain"/>
    <property type="match status" value="1"/>
</dbReference>
<feature type="domain" description="HTH lysR-type" evidence="5">
    <location>
        <begin position="18"/>
        <end position="67"/>
    </location>
</feature>
<dbReference type="Pfam" id="PF03466">
    <property type="entry name" value="LysR_substrate"/>
    <property type="match status" value="1"/>
</dbReference>
<dbReference type="Proteomes" id="UP000759443">
    <property type="component" value="Unassembled WGS sequence"/>
</dbReference>
<dbReference type="InterPro" id="IPR000847">
    <property type="entry name" value="LysR_HTH_N"/>
</dbReference>
<keyword evidence="2" id="KW-0805">Transcription regulation</keyword>
<gene>
    <name evidence="6" type="ORF">J2Z17_004342</name>
</gene>
<dbReference type="InterPro" id="IPR058163">
    <property type="entry name" value="LysR-type_TF_proteobact-type"/>
</dbReference>
<evidence type="ECO:0000256" key="2">
    <source>
        <dbReference type="ARBA" id="ARBA00023015"/>
    </source>
</evidence>
<evidence type="ECO:0000313" key="6">
    <source>
        <dbReference type="EMBL" id="MBP1852883.1"/>
    </source>
</evidence>
<dbReference type="Gene3D" id="3.40.190.290">
    <property type="match status" value="1"/>
</dbReference>
<protein>
    <submittedName>
        <fullName evidence="6">DNA-binding transcriptional LysR family regulator</fullName>
    </submittedName>
</protein>
<dbReference type="SUPFAM" id="SSF53850">
    <property type="entry name" value="Periplasmic binding protein-like II"/>
    <property type="match status" value="1"/>
</dbReference>
<dbReference type="Pfam" id="PF00126">
    <property type="entry name" value="HTH_1"/>
    <property type="match status" value="1"/>
</dbReference>
<name>A0ABS4E4N5_9HYPH</name>